<proteinExistence type="predicted"/>
<feature type="region of interest" description="Disordered" evidence="1">
    <location>
        <begin position="240"/>
        <end position="287"/>
    </location>
</feature>
<protein>
    <submittedName>
        <fullName evidence="2">Uncharacterized protein</fullName>
    </submittedName>
</protein>
<name>A0A4Z2H494_9TELE</name>
<comment type="caution">
    <text evidence="2">The sequence shown here is derived from an EMBL/GenBank/DDBJ whole genome shotgun (WGS) entry which is preliminary data.</text>
</comment>
<dbReference type="AlphaFoldDB" id="A0A4Z2H494"/>
<evidence type="ECO:0000313" key="2">
    <source>
        <dbReference type="EMBL" id="TNN60668.1"/>
    </source>
</evidence>
<evidence type="ECO:0000256" key="1">
    <source>
        <dbReference type="SAM" id="MobiDB-lite"/>
    </source>
</evidence>
<reference evidence="2 3" key="1">
    <citation type="submission" date="2019-03" db="EMBL/GenBank/DDBJ databases">
        <title>First draft genome of Liparis tanakae, snailfish: a comprehensive survey of snailfish specific genes.</title>
        <authorList>
            <person name="Kim W."/>
            <person name="Song I."/>
            <person name="Jeong J.-H."/>
            <person name="Kim D."/>
            <person name="Kim S."/>
            <person name="Ryu S."/>
            <person name="Song J.Y."/>
            <person name="Lee S.K."/>
        </authorList>
    </citation>
    <scope>NUCLEOTIDE SEQUENCE [LARGE SCALE GENOMIC DNA]</scope>
    <source>
        <tissue evidence="2">Muscle</tissue>
    </source>
</reference>
<sequence length="287" mass="31731">MRKGPAEGERLLHFLLPDVLLSPQNLIWGERVKSSSAVCSLLREYTAFSRASPPHGDGMGDVSSKLPDALGERSRSSDRDGEGFTLCFCRLHLQDLTETLPQSLSQSLKLLDQQRLVFIAPLVLPKTSIGDKPSIAAFFDPVRAGDAHPTYDPLHLLNLAHYPLSCSLLLVAPLRGLLLDTFGRLEDLGFFGIPTVFRLPSEKDICRVHIVVVFREPWNSFFSHDSLSLGARSAHGRPVFLDAPHPGGRRARRAELGRPTRPLTPGCRPEVMPNETLRSSPPLPRNL</sequence>
<feature type="region of interest" description="Disordered" evidence="1">
    <location>
        <begin position="52"/>
        <end position="80"/>
    </location>
</feature>
<evidence type="ECO:0000313" key="3">
    <source>
        <dbReference type="Proteomes" id="UP000314294"/>
    </source>
</evidence>
<feature type="compositionally biased region" description="Basic and acidic residues" evidence="1">
    <location>
        <begin position="70"/>
        <end position="80"/>
    </location>
</feature>
<dbReference type="Proteomes" id="UP000314294">
    <property type="component" value="Unassembled WGS sequence"/>
</dbReference>
<organism evidence="2 3">
    <name type="scientific">Liparis tanakae</name>
    <name type="common">Tanaka's snailfish</name>
    <dbReference type="NCBI Taxonomy" id="230148"/>
    <lineage>
        <taxon>Eukaryota</taxon>
        <taxon>Metazoa</taxon>
        <taxon>Chordata</taxon>
        <taxon>Craniata</taxon>
        <taxon>Vertebrata</taxon>
        <taxon>Euteleostomi</taxon>
        <taxon>Actinopterygii</taxon>
        <taxon>Neopterygii</taxon>
        <taxon>Teleostei</taxon>
        <taxon>Neoteleostei</taxon>
        <taxon>Acanthomorphata</taxon>
        <taxon>Eupercaria</taxon>
        <taxon>Perciformes</taxon>
        <taxon>Cottioidei</taxon>
        <taxon>Cottales</taxon>
        <taxon>Liparidae</taxon>
        <taxon>Liparis</taxon>
    </lineage>
</organism>
<dbReference type="EMBL" id="SRLO01000330">
    <property type="protein sequence ID" value="TNN60668.1"/>
    <property type="molecule type" value="Genomic_DNA"/>
</dbReference>
<gene>
    <name evidence="2" type="ORF">EYF80_029141</name>
</gene>
<accession>A0A4Z2H494</accession>
<keyword evidence="3" id="KW-1185">Reference proteome</keyword>